<evidence type="ECO:0000313" key="3">
    <source>
        <dbReference type="Proteomes" id="UP001327986"/>
    </source>
</evidence>
<dbReference type="Pfam" id="PF00226">
    <property type="entry name" value="DnaJ"/>
    <property type="match status" value="1"/>
</dbReference>
<dbReference type="RefSeq" id="WP_324664298.1">
    <property type="nucleotide sequence ID" value="NZ_CP141531.1"/>
</dbReference>
<dbReference type="Proteomes" id="UP001327986">
    <property type="component" value="Chromosome"/>
</dbReference>
<evidence type="ECO:0000259" key="1">
    <source>
        <dbReference type="PROSITE" id="PS50076"/>
    </source>
</evidence>
<organism evidence="2 3">
    <name type="scientific">Dehalococcoides mccartyi</name>
    <dbReference type="NCBI Taxonomy" id="61435"/>
    <lineage>
        <taxon>Bacteria</taxon>
        <taxon>Bacillati</taxon>
        <taxon>Chloroflexota</taxon>
        <taxon>Dehalococcoidia</taxon>
        <taxon>Dehalococcoidales</taxon>
        <taxon>Dehalococcoidaceae</taxon>
        <taxon>Dehalococcoides</taxon>
    </lineage>
</organism>
<accession>A0AB38Z865</accession>
<dbReference type="PRINTS" id="PR00625">
    <property type="entry name" value="JDOMAIN"/>
</dbReference>
<dbReference type="EMBL" id="CP141531">
    <property type="protein sequence ID" value="WRO06741.1"/>
    <property type="molecule type" value="Genomic_DNA"/>
</dbReference>
<proteinExistence type="predicted"/>
<sequence length="110" mass="12801">MDRTNRMYQRIFGVIQEEMQGWMNEKFLDFTKTLGLDLSQLQGIASRQAAFDPYQALGLDRSAPDDEIKKRYRELLRKLHPDTAGVEGTAFLLQMVLVAYAMIKEERGWQ</sequence>
<name>A0AB38Z865_9CHLR</name>
<dbReference type="InterPro" id="IPR036869">
    <property type="entry name" value="J_dom_sf"/>
</dbReference>
<dbReference type="AlphaFoldDB" id="A0AB38Z865"/>
<dbReference type="CDD" id="cd06257">
    <property type="entry name" value="DnaJ"/>
    <property type="match status" value="1"/>
</dbReference>
<protein>
    <submittedName>
        <fullName evidence="2">DnaJ domain-containing protein</fullName>
    </submittedName>
</protein>
<gene>
    <name evidence="2" type="ORF">VLL09_04950</name>
</gene>
<dbReference type="Gene3D" id="1.10.287.110">
    <property type="entry name" value="DnaJ domain"/>
    <property type="match status" value="1"/>
</dbReference>
<reference evidence="2" key="1">
    <citation type="submission" date="2023-12" db="EMBL/GenBank/DDBJ databases">
        <title>Isolation of organohalide respiring bacteria Dehalococcoides mccartyi strain GPTCE1 in groundwater collected near a chemical plant in Suzhou, China.</title>
        <authorList>
            <person name="Liu G."/>
        </authorList>
    </citation>
    <scope>NUCLEOTIDE SEQUENCE</scope>
    <source>
        <strain evidence="2">GPTCE1</strain>
    </source>
</reference>
<dbReference type="InterPro" id="IPR001623">
    <property type="entry name" value="DnaJ_domain"/>
</dbReference>
<dbReference type="SMART" id="SM00271">
    <property type="entry name" value="DnaJ"/>
    <property type="match status" value="1"/>
</dbReference>
<dbReference type="SUPFAM" id="SSF46565">
    <property type="entry name" value="Chaperone J-domain"/>
    <property type="match status" value="1"/>
</dbReference>
<evidence type="ECO:0000313" key="2">
    <source>
        <dbReference type="EMBL" id="WRO06741.1"/>
    </source>
</evidence>
<dbReference type="PROSITE" id="PS50076">
    <property type="entry name" value="DNAJ_2"/>
    <property type="match status" value="1"/>
</dbReference>
<feature type="domain" description="J" evidence="1">
    <location>
        <begin position="52"/>
        <end position="110"/>
    </location>
</feature>